<dbReference type="PROSITE" id="PS50005">
    <property type="entry name" value="TPR"/>
    <property type="match status" value="1"/>
</dbReference>
<sequence length="121" mass="13466">MKQLDLYEEYRRAVDFFEAKDYAGASRILAPIAEREPGNRAVTELLGRAHFHSASLGRAERAFRRLVELDPADGWAYEALARTLERAGRPDEAGRHRRLARALGAESSAEIEVSVTAADLV</sequence>
<dbReference type="InterPro" id="IPR011990">
    <property type="entry name" value="TPR-like_helical_dom_sf"/>
</dbReference>
<dbReference type="RefSeq" id="WP_103938327.1">
    <property type="nucleotide sequence ID" value="NZ_FNVO01000005.1"/>
</dbReference>
<dbReference type="AlphaFoldDB" id="A0A1H6AE09"/>
<name>A0A1H6AE09_9ACTN</name>
<evidence type="ECO:0000256" key="1">
    <source>
        <dbReference type="PROSITE-ProRule" id="PRU00339"/>
    </source>
</evidence>
<reference evidence="3" key="1">
    <citation type="submission" date="2016-10" db="EMBL/GenBank/DDBJ databases">
        <authorList>
            <person name="Varghese N."/>
            <person name="Submissions S."/>
        </authorList>
    </citation>
    <scope>NUCLEOTIDE SEQUENCE [LARGE SCALE GENOMIC DNA]</scope>
    <source>
        <strain evidence="3">DSM 43163</strain>
    </source>
</reference>
<keyword evidence="1" id="KW-0802">TPR repeat</keyword>
<protein>
    <submittedName>
        <fullName evidence="2">Tetratricopeptide repeat-containing protein</fullName>
    </submittedName>
</protein>
<dbReference type="OrthoDB" id="9799122at2"/>
<dbReference type="Gene3D" id="1.25.40.10">
    <property type="entry name" value="Tetratricopeptide repeat domain"/>
    <property type="match status" value="1"/>
</dbReference>
<accession>A0A1H6AE09</accession>
<feature type="repeat" description="TPR" evidence="1">
    <location>
        <begin position="40"/>
        <end position="73"/>
    </location>
</feature>
<dbReference type="InterPro" id="IPR019734">
    <property type="entry name" value="TPR_rpt"/>
</dbReference>
<proteinExistence type="predicted"/>
<dbReference type="Proteomes" id="UP000236723">
    <property type="component" value="Unassembled WGS sequence"/>
</dbReference>
<gene>
    <name evidence="2" type="ORF">SAMN04489712_105362</name>
</gene>
<organism evidence="2 3">
    <name type="scientific">Thermomonospora echinospora</name>
    <dbReference type="NCBI Taxonomy" id="1992"/>
    <lineage>
        <taxon>Bacteria</taxon>
        <taxon>Bacillati</taxon>
        <taxon>Actinomycetota</taxon>
        <taxon>Actinomycetes</taxon>
        <taxon>Streptosporangiales</taxon>
        <taxon>Thermomonosporaceae</taxon>
        <taxon>Thermomonospora</taxon>
    </lineage>
</organism>
<dbReference type="Pfam" id="PF13431">
    <property type="entry name" value="TPR_17"/>
    <property type="match status" value="1"/>
</dbReference>
<dbReference type="SUPFAM" id="SSF48452">
    <property type="entry name" value="TPR-like"/>
    <property type="match status" value="1"/>
</dbReference>
<evidence type="ECO:0000313" key="2">
    <source>
        <dbReference type="EMBL" id="SEG46404.1"/>
    </source>
</evidence>
<keyword evidence="3" id="KW-1185">Reference proteome</keyword>
<evidence type="ECO:0000313" key="3">
    <source>
        <dbReference type="Proteomes" id="UP000236723"/>
    </source>
</evidence>
<dbReference type="EMBL" id="FNVO01000005">
    <property type="protein sequence ID" value="SEG46404.1"/>
    <property type="molecule type" value="Genomic_DNA"/>
</dbReference>